<feature type="compositionally biased region" description="Gly residues" evidence="13">
    <location>
        <begin position="8"/>
        <end position="29"/>
    </location>
</feature>
<evidence type="ECO:0000256" key="3">
    <source>
        <dbReference type="ARBA" id="ARBA00004604"/>
    </source>
</evidence>
<keyword evidence="6" id="KW-0256">Endoplasmic reticulum</keyword>
<dbReference type="GO" id="GO:0005786">
    <property type="term" value="C:signal recognition particle, endoplasmic reticulum targeting"/>
    <property type="evidence" value="ECO:0007669"/>
    <property type="project" value="UniProtKB-KW"/>
</dbReference>
<dbReference type="Gene3D" id="1.10.3450.40">
    <property type="entry name" value="Signal recognition particle, SRP68 subunit, RNA-binding domain"/>
    <property type="match status" value="1"/>
</dbReference>
<evidence type="ECO:0000256" key="13">
    <source>
        <dbReference type="SAM" id="MobiDB-lite"/>
    </source>
</evidence>
<keyword evidence="7" id="KW-0694">RNA-binding</keyword>
<dbReference type="InterPro" id="IPR026258">
    <property type="entry name" value="SRP68"/>
</dbReference>
<feature type="compositionally biased region" description="Basic and acidic residues" evidence="13">
    <location>
        <begin position="30"/>
        <end position="39"/>
    </location>
</feature>
<comment type="caution">
    <text evidence="14">The sequence shown here is derived from an EMBL/GenBank/DDBJ whole genome shotgun (WGS) entry which is preliminary data.</text>
</comment>
<keyword evidence="15" id="KW-1185">Reference proteome</keyword>
<evidence type="ECO:0000256" key="2">
    <source>
        <dbReference type="ARBA" id="ARBA00004496"/>
    </source>
</evidence>
<dbReference type="InterPro" id="IPR034652">
    <property type="entry name" value="SRP68-RBD"/>
</dbReference>
<name>A0A7J8GGZ6_ROUAE</name>
<protein>
    <recommendedName>
        <fullName evidence="11">Signal recognition particle subunit SRP68</fullName>
    </recommendedName>
    <alternativeName>
        <fullName evidence="12">Signal recognition particle 68 kDa protein</fullName>
    </alternativeName>
</protein>
<evidence type="ECO:0000256" key="11">
    <source>
        <dbReference type="ARBA" id="ARBA00029498"/>
    </source>
</evidence>
<comment type="subcellular location">
    <subcellularLocation>
        <location evidence="2">Cytoplasm</location>
    </subcellularLocation>
    <subcellularLocation>
        <location evidence="1">Endoplasmic reticulum</location>
    </subcellularLocation>
    <subcellularLocation>
        <location evidence="3">Nucleus</location>
        <location evidence="3">Nucleolus</location>
    </subcellularLocation>
</comment>
<evidence type="ECO:0000256" key="1">
    <source>
        <dbReference type="ARBA" id="ARBA00004240"/>
    </source>
</evidence>
<evidence type="ECO:0000256" key="7">
    <source>
        <dbReference type="ARBA" id="ARBA00022884"/>
    </source>
</evidence>
<evidence type="ECO:0000256" key="4">
    <source>
        <dbReference type="ARBA" id="ARBA00009352"/>
    </source>
</evidence>
<evidence type="ECO:0000256" key="12">
    <source>
        <dbReference type="ARBA" id="ARBA00083741"/>
    </source>
</evidence>
<dbReference type="GO" id="GO:0005783">
    <property type="term" value="C:endoplasmic reticulum"/>
    <property type="evidence" value="ECO:0007669"/>
    <property type="project" value="UniProtKB-SubCell"/>
</dbReference>
<organism evidence="14 15">
    <name type="scientific">Rousettus aegyptiacus</name>
    <name type="common">Egyptian fruit bat</name>
    <name type="synonym">Pteropus aegyptiacus</name>
    <dbReference type="NCBI Taxonomy" id="9407"/>
    <lineage>
        <taxon>Eukaryota</taxon>
        <taxon>Metazoa</taxon>
        <taxon>Chordata</taxon>
        <taxon>Craniata</taxon>
        <taxon>Vertebrata</taxon>
        <taxon>Euteleostomi</taxon>
        <taxon>Mammalia</taxon>
        <taxon>Eutheria</taxon>
        <taxon>Laurasiatheria</taxon>
        <taxon>Chiroptera</taxon>
        <taxon>Yinpterochiroptera</taxon>
        <taxon>Pteropodoidea</taxon>
        <taxon>Pteropodidae</taxon>
        <taxon>Rousettinae</taxon>
        <taxon>Rousettus</taxon>
    </lineage>
</organism>
<dbReference type="GO" id="GO:0008312">
    <property type="term" value="F:7S RNA binding"/>
    <property type="evidence" value="ECO:0007669"/>
    <property type="project" value="InterPro"/>
</dbReference>
<evidence type="ECO:0000313" key="14">
    <source>
        <dbReference type="EMBL" id="KAF6459091.1"/>
    </source>
</evidence>
<dbReference type="GO" id="GO:0030942">
    <property type="term" value="F:endoplasmic reticulum signal peptide binding"/>
    <property type="evidence" value="ECO:0007669"/>
    <property type="project" value="InterPro"/>
</dbReference>
<keyword evidence="8" id="KW-0733">Signal recognition particle</keyword>
<dbReference type="Pfam" id="PF16969">
    <property type="entry name" value="SRP68"/>
    <property type="match status" value="2"/>
</dbReference>
<dbReference type="PIRSF" id="PIRSF038995">
    <property type="entry name" value="SRP68"/>
    <property type="match status" value="1"/>
</dbReference>
<dbReference type="PANTHER" id="PTHR12860">
    <property type="entry name" value="SIGNAL RECOGNITION PARTICLE 68 KDA PROTEIN"/>
    <property type="match status" value="1"/>
</dbReference>
<dbReference type="GO" id="GO:0005829">
    <property type="term" value="C:cytosol"/>
    <property type="evidence" value="ECO:0007669"/>
    <property type="project" value="UniProtKB-ARBA"/>
</dbReference>
<evidence type="ECO:0000256" key="9">
    <source>
        <dbReference type="ARBA" id="ARBA00023242"/>
    </source>
</evidence>
<proteinExistence type="inferred from homology"/>
<dbReference type="InterPro" id="IPR038253">
    <property type="entry name" value="SRP68_N_sf"/>
</dbReference>
<evidence type="ECO:0000256" key="6">
    <source>
        <dbReference type="ARBA" id="ARBA00022824"/>
    </source>
</evidence>
<dbReference type="FunFam" id="1.10.3450.40:FF:000001">
    <property type="entry name" value="Signal recognition particle subunit SRP68"/>
    <property type="match status" value="1"/>
</dbReference>
<dbReference type="CDD" id="cd15481">
    <property type="entry name" value="SRP68-RBD"/>
    <property type="match status" value="1"/>
</dbReference>
<dbReference type="GO" id="GO:0005730">
    <property type="term" value="C:nucleolus"/>
    <property type="evidence" value="ECO:0007669"/>
    <property type="project" value="UniProtKB-SubCell"/>
</dbReference>
<sequence>MAAEKQVPGGGGSGSGGGSGGGGGGGRGAGGEENKENERPSAGSKANKEFGDSLSLEILQIIKESQQQHGLRHGDFQRYRGYCSRRQRRLRKTLNFKMGNRHKFTGKKVTEDLLTDNRYLLLVLMDAERAWSYAMQLKQEANTEPRKRFHLLSRLRKAVKHAEELERLCESNRVDAKTKLEAQAYTAYLAGMLRFEHQEWKAAIEAFNKCKTIYEKLASAFTEEQAVLYNQRVEEISPNIRYCAYNIGDQSAINELMQMRLRSGGTEGLLAEKLEALITQTRAKQAATMSEGLQRALLQQQPEDDSKRAPRPQDLIRLYDIILQNLVELLQLPGLEEDRAFQKEIGLKTLVFKAYRCFFIAQSYVLVKKWSEALVLYDRVLKYASEANSDAGAFENSLKDLPDVQELITQVRSEKCSLQAAAILDASDSHQTETSSQVKDSKPLVERFETFCLDPSLVTKQANLVHFPPGFQPIPCKPLFFDLALNHVAFPPLEDKLEQKTKSGLTGYIKGIFGFRS</sequence>
<keyword evidence="9" id="KW-0539">Nucleus</keyword>
<evidence type="ECO:0000256" key="10">
    <source>
        <dbReference type="ARBA" id="ARBA00023274"/>
    </source>
</evidence>
<keyword evidence="5" id="KW-0963">Cytoplasm</keyword>
<evidence type="ECO:0000256" key="5">
    <source>
        <dbReference type="ARBA" id="ARBA00022490"/>
    </source>
</evidence>
<gene>
    <name evidence="14" type="ORF">HJG63_018473</name>
</gene>
<dbReference type="EMBL" id="JACASE010000006">
    <property type="protein sequence ID" value="KAF6459091.1"/>
    <property type="molecule type" value="Genomic_DNA"/>
</dbReference>
<comment type="similarity">
    <text evidence="4">Belongs to the SRP68 family.</text>
</comment>
<dbReference type="Proteomes" id="UP000593571">
    <property type="component" value="Unassembled WGS sequence"/>
</dbReference>
<accession>A0A7J8GGZ6</accession>
<dbReference type="GO" id="GO:0005047">
    <property type="term" value="F:signal recognition particle binding"/>
    <property type="evidence" value="ECO:0007669"/>
    <property type="project" value="InterPro"/>
</dbReference>
<evidence type="ECO:0000256" key="8">
    <source>
        <dbReference type="ARBA" id="ARBA00023135"/>
    </source>
</evidence>
<dbReference type="AlphaFoldDB" id="A0A7J8GGZ6"/>
<reference evidence="14 15" key="1">
    <citation type="journal article" date="2020" name="Nature">
        <title>Six reference-quality genomes reveal evolution of bat adaptations.</title>
        <authorList>
            <person name="Jebb D."/>
            <person name="Huang Z."/>
            <person name="Pippel M."/>
            <person name="Hughes G.M."/>
            <person name="Lavrichenko K."/>
            <person name="Devanna P."/>
            <person name="Winkler S."/>
            <person name="Jermiin L.S."/>
            <person name="Skirmuntt E.C."/>
            <person name="Katzourakis A."/>
            <person name="Burkitt-Gray L."/>
            <person name="Ray D.A."/>
            <person name="Sullivan K.A.M."/>
            <person name="Roscito J.G."/>
            <person name="Kirilenko B.M."/>
            <person name="Davalos L.M."/>
            <person name="Corthals A.P."/>
            <person name="Power M.L."/>
            <person name="Jones G."/>
            <person name="Ransome R.D."/>
            <person name="Dechmann D.K.N."/>
            <person name="Locatelli A.G."/>
            <person name="Puechmaille S.J."/>
            <person name="Fedrigo O."/>
            <person name="Jarvis E.D."/>
            <person name="Hiller M."/>
            <person name="Vernes S.C."/>
            <person name="Myers E.W."/>
            <person name="Teeling E.C."/>
        </authorList>
    </citation>
    <scope>NUCLEOTIDE SEQUENCE [LARGE SCALE GENOMIC DNA]</scope>
    <source>
        <strain evidence="14">MRouAeg1</strain>
        <tissue evidence="14">Muscle</tissue>
    </source>
</reference>
<feature type="region of interest" description="Disordered" evidence="13">
    <location>
        <begin position="1"/>
        <end position="49"/>
    </location>
</feature>
<dbReference type="PANTHER" id="PTHR12860:SF0">
    <property type="entry name" value="SIGNAL RECOGNITION PARTICLE SUBUNIT SRP68"/>
    <property type="match status" value="1"/>
</dbReference>
<dbReference type="GO" id="GO:0006614">
    <property type="term" value="P:SRP-dependent cotranslational protein targeting to membrane"/>
    <property type="evidence" value="ECO:0007669"/>
    <property type="project" value="InterPro"/>
</dbReference>
<keyword evidence="10" id="KW-0687">Ribonucleoprotein</keyword>
<evidence type="ECO:0000313" key="15">
    <source>
        <dbReference type="Proteomes" id="UP000593571"/>
    </source>
</evidence>